<dbReference type="SMART" id="SM00526">
    <property type="entry name" value="H15"/>
    <property type="match status" value="1"/>
</dbReference>
<gene>
    <name evidence="6" type="ORF">JAAARDRAFT_624083</name>
</gene>
<evidence type="ECO:0000313" key="6">
    <source>
        <dbReference type="EMBL" id="KDQ59524.1"/>
    </source>
</evidence>
<dbReference type="GO" id="GO:0005634">
    <property type="term" value="C:nucleus"/>
    <property type="evidence" value="ECO:0007669"/>
    <property type="project" value="UniProtKB-SubCell"/>
</dbReference>
<keyword evidence="3" id="KW-0539">Nucleus</keyword>
<feature type="region of interest" description="Disordered" evidence="4">
    <location>
        <begin position="89"/>
        <end position="260"/>
    </location>
</feature>
<dbReference type="GO" id="GO:0006334">
    <property type="term" value="P:nucleosome assembly"/>
    <property type="evidence" value="ECO:0007669"/>
    <property type="project" value="InterPro"/>
</dbReference>
<evidence type="ECO:0000256" key="4">
    <source>
        <dbReference type="SAM" id="MobiDB-lite"/>
    </source>
</evidence>
<feature type="domain" description="H15" evidence="5">
    <location>
        <begin position="24"/>
        <end position="99"/>
    </location>
</feature>
<dbReference type="PRINTS" id="PR00624">
    <property type="entry name" value="HISTONEH5"/>
</dbReference>
<feature type="compositionally biased region" description="Basic residues" evidence="4">
    <location>
        <begin position="9"/>
        <end position="20"/>
    </location>
</feature>
<protein>
    <recommendedName>
        <fullName evidence="1">Histone H1</fullName>
    </recommendedName>
</protein>
<reference evidence="7" key="1">
    <citation type="journal article" date="2014" name="Proc. Natl. Acad. Sci. U.S.A.">
        <title>Extensive sampling of basidiomycete genomes demonstrates inadequacy of the white-rot/brown-rot paradigm for wood decay fungi.</title>
        <authorList>
            <person name="Riley R."/>
            <person name="Salamov A.A."/>
            <person name="Brown D.W."/>
            <person name="Nagy L.G."/>
            <person name="Floudas D."/>
            <person name="Held B.W."/>
            <person name="Levasseur A."/>
            <person name="Lombard V."/>
            <person name="Morin E."/>
            <person name="Otillar R."/>
            <person name="Lindquist E.A."/>
            <person name="Sun H."/>
            <person name="LaButti K.M."/>
            <person name="Schmutz J."/>
            <person name="Jabbour D."/>
            <person name="Luo H."/>
            <person name="Baker S.E."/>
            <person name="Pisabarro A.G."/>
            <person name="Walton J.D."/>
            <person name="Blanchette R.A."/>
            <person name="Henrissat B."/>
            <person name="Martin F."/>
            <person name="Cullen D."/>
            <person name="Hibbett D.S."/>
            <person name="Grigoriev I.V."/>
        </authorList>
    </citation>
    <scope>NUCLEOTIDE SEQUENCE [LARGE SCALE GENOMIC DNA]</scope>
    <source>
        <strain evidence="7">MUCL 33604</strain>
    </source>
</reference>
<dbReference type="InterPro" id="IPR036390">
    <property type="entry name" value="WH_DNA-bd_sf"/>
</dbReference>
<dbReference type="HOGENOM" id="CLU_052897_3_0_1"/>
<accession>A0A067PXV4</accession>
<dbReference type="OrthoDB" id="1110759at2759"/>
<evidence type="ECO:0000259" key="5">
    <source>
        <dbReference type="PROSITE" id="PS51504"/>
    </source>
</evidence>
<feature type="region of interest" description="Disordered" evidence="4">
    <location>
        <begin position="1"/>
        <end position="24"/>
    </location>
</feature>
<evidence type="ECO:0000313" key="7">
    <source>
        <dbReference type="Proteomes" id="UP000027265"/>
    </source>
</evidence>
<dbReference type="PROSITE" id="PS51504">
    <property type="entry name" value="H15"/>
    <property type="match status" value="1"/>
</dbReference>
<dbReference type="EMBL" id="KL197715">
    <property type="protein sequence ID" value="KDQ59524.1"/>
    <property type="molecule type" value="Genomic_DNA"/>
</dbReference>
<dbReference type="CDD" id="cd00073">
    <property type="entry name" value="H15"/>
    <property type="match status" value="1"/>
</dbReference>
<keyword evidence="2 3" id="KW-0238">DNA-binding</keyword>
<dbReference type="Pfam" id="PF00538">
    <property type="entry name" value="Linker_histone"/>
    <property type="match status" value="1"/>
</dbReference>
<proteinExistence type="inferred from homology"/>
<dbReference type="AlphaFoldDB" id="A0A067PXV4"/>
<dbReference type="InterPro" id="IPR036388">
    <property type="entry name" value="WH-like_DNA-bd_sf"/>
</dbReference>
<evidence type="ECO:0000256" key="3">
    <source>
        <dbReference type="RuleBase" id="RU003894"/>
    </source>
</evidence>
<feature type="compositionally biased region" description="Low complexity" evidence="4">
    <location>
        <begin position="114"/>
        <end position="184"/>
    </location>
</feature>
<dbReference type="InterPro" id="IPR005818">
    <property type="entry name" value="Histone_H1/H5_H15"/>
</dbReference>
<feature type="compositionally biased region" description="Basic residues" evidence="4">
    <location>
        <begin position="251"/>
        <end position="260"/>
    </location>
</feature>
<dbReference type="STRING" id="933084.A0A067PXV4"/>
<dbReference type="InParanoid" id="A0A067PXV4"/>
<dbReference type="Gene3D" id="1.10.10.10">
    <property type="entry name" value="Winged helix-like DNA-binding domain superfamily/Winged helix DNA-binding domain"/>
    <property type="match status" value="1"/>
</dbReference>
<dbReference type="InterPro" id="IPR005819">
    <property type="entry name" value="H1/H5"/>
</dbReference>
<keyword evidence="3" id="KW-0158">Chromosome</keyword>
<evidence type="ECO:0000256" key="1">
    <source>
        <dbReference type="ARBA" id="ARBA00020833"/>
    </source>
</evidence>
<comment type="similarity">
    <text evidence="3">Belongs to the histone H1/H5 family.</text>
</comment>
<comment type="subcellular location">
    <subcellularLocation>
        <location evidence="3">Nucleus</location>
    </subcellularLocation>
</comment>
<dbReference type="Proteomes" id="UP000027265">
    <property type="component" value="Unassembled WGS sequence"/>
</dbReference>
<evidence type="ECO:0000256" key="2">
    <source>
        <dbReference type="ARBA" id="ARBA00023125"/>
    </source>
</evidence>
<keyword evidence="7" id="KW-1185">Reference proteome</keyword>
<sequence>MSTASNKKSTTKKPAAKKVKAVPSHPPWIDMIKECIASNTEDARHGVSRPQIKNFVESEYKLEIGNAQNTQLSKAIATGVEKGEFVLPKGPSGRVKLAPKTHKADVSAKENKPTPKVVAKPAPKAAAKVAPAKSSRSAPAAKKATTTAKATTTKRTAAAKPAAKPAAKIAKTAKPSTKAKAAPTKKAEPKKTTAGRKSAAEKKTTASSRRGTAKKSVTGTSASSKAKSAATTKSKVPAKRTTANSSGGTARTKKPAANRK</sequence>
<organism evidence="6 7">
    <name type="scientific">Jaapia argillacea MUCL 33604</name>
    <dbReference type="NCBI Taxonomy" id="933084"/>
    <lineage>
        <taxon>Eukaryota</taxon>
        <taxon>Fungi</taxon>
        <taxon>Dikarya</taxon>
        <taxon>Basidiomycota</taxon>
        <taxon>Agaricomycotina</taxon>
        <taxon>Agaricomycetes</taxon>
        <taxon>Agaricomycetidae</taxon>
        <taxon>Jaapiales</taxon>
        <taxon>Jaapiaceae</taxon>
        <taxon>Jaapia</taxon>
    </lineage>
</organism>
<dbReference type="GO" id="GO:0000786">
    <property type="term" value="C:nucleosome"/>
    <property type="evidence" value="ECO:0007669"/>
    <property type="project" value="InterPro"/>
</dbReference>
<dbReference type="SUPFAM" id="SSF46785">
    <property type="entry name" value="Winged helix' DNA-binding domain"/>
    <property type="match status" value="1"/>
</dbReference>
<feature type="compositionally biased region" description="Low complexity" evidence="4">
    <location>
        <begin position="214"/>
        <end position="235"/>
    </location>
</feature>
<dbReference type="GO" id="GO:0030527">
    <property type="term" value="F:structural constituent of chromatin"/>
    <property type="evidence" value="ECO:0007669"/>
    <property type="project" value="InterPro"/>
</dbReference>
<feature type="compositionally biased region" description="Basic and acidic residues" evidence="4">
    <location>
        <begin position="102"/>
        <end position="113"/>
    </location>
</feature>
<name>A0A067PXV4_9AGAM</name>
<dbReference type="GO" id="GO:0003677">
    <property type="term" value="F:DNA binding"/>
    <property type="evidence" value="ECO:0007669"/>
    <property type="project" value="UniProtKB-KW"/>
</dbReference>